<accession>A0A149UPC2</accession>
<comment type="caution">
    <text evidence="1">The sequence shown here is derived from an EMBL/GenBank/DDBJ whole genome shotgun (WGS) entry which is preliminary data.</text>
</comment>
<organism evidence="1 2">
    <name type="scientific">Acetobacter malorum</name>
    <dbReference type="NCBI Taxonomy" id="178901"/>
    <lineage>
        <taxon>Bacteria</taxon>
        <taxon>Pseudomonadati</taxon>
        <taxon>Pseudomonadota</taxon>
        <taxon>Alphaproteobacteria</taxon>
        <taxon>Acetobacterales</taxon>
        <taxon>Acetobacteraceae</taxon>
        <taxon>Acetobacter</taxon>
    </lineage>
</organism>
<dbReference type="AlphaFoldDB" id="A0A149UPC2"/>
<dbReference type="PATRIC" id="fig|178901.14.peg.948"/>
<dbReference type="EMBL" id="LHZX01000261">
    <property type="protein sequence ID" value="KXV69849.1"/>
    <property type="molecule type" value="Genomic_DNA"/>
</dbReference>
<dbReference type="RefSeq" id="WP_061499820.1">
    <property type="nucleotide sequence ID" value="NZ_LHZX01000261.1"/>
</dbReference>
<reference evidence="1 2" key="1">
    <citation type="submission" date="2015-06" db="EMBL/GenBank/DDBJ databases">
        <title>Improved classification and identification of acetic acid bacteria using matrix-assisted laser desorption/ionization time-of-flight mass spectrometry; Gluconobacter nephelii and Gluconobacter uchimurae are later heterotypic synonyms of Gluconobacter japonicus and Gluconobacter oxydans, respectively.</title>
        <authorList>
            <person name="Li L."/>
            <person name="Cleenwerck I."/>
            <person name="De Vuyst L."/>
            <person name="Vandamme P."/>
        </authorList>
    </citation>
    <scope>NUCLEOTIDE SEQUENCE [LARGE SCALE GENOMIC DNA]</scope>
    <source>
        <strain evidence="1 2">LMG 1699</strain>
    </source>
</reference>
<gene>
    <name evidence="1" type="ORF">AD951_04730</name>
</gene>
<sequence>MTVENTSKEIYIVAYGEYKIPDDEYADGFRWAWCEGIAVGAYTDLAVAEAVALASERGHLTSVRINEVSEDHRHILEGLGRDQHLPARSPDHQGGARLDQIEYLACLLDDRVTMQGKARMMVAEEIVSAVERRVRKELLSRG</sequence>
<protein>
    <submittedName>
        <fullName evidence="1">Uncharacterized protein</fullName>
    </submittedName>
</protein>
<dbReference type="Proteomes" id="UP000075377">
    <property type="component" value="Unassembled WGS sequence"/>
</dbReference>
<evidence type="ECO:0000313" key="2">
    <source>
        <dbReference type="Proteomes" id="UP000075377"/>
    </source>
</evidence>
<name>A0A149UPC2_9PROT</name>
<evidence type="ECO:0000313" key="1">
    <source>
        <dbReference type="EMBL" id="KXV69849.1"/>
    </source>
</evidence>
<proteinExistence type="predicted"/>